<gene>
    <name evidence="2" type="ORF">AD947_01590</name>
</gene>
<dbReference type="OrthoDB" id="9814896at2"/>
<protein>
    <submittedName>
        <fullName evidence="2">Phosphatase</fullName>
    </submittedName>
</protein>
<dbReference type="PATRIC" id="fig|104102.12.peg.3767"/>
<proteinExistence type="predicted"/>
<dbReference type="SUPFAM" id="SSF52799">
    <property type="entry name" value="(Phosphotyrosine protein) phosphatases II"/>
    <property type="match status" value="1"/>
</dbReference>
<dbReference type="InterPro" id="IPR000387">
    <property type="entry name" value="Tyr_Pase_dom"/>
</dbReference>
<dbReference type="InterPro" id="IPR016130">
    <property type="entry name" value="Tyr_Pase_AS"/>
</dbReference>
<organism evidence="2 3">
    <name type="scientific">Acetobacter tropicalis</name>
    <dbReference type="NCBI Taxonomy" id="104102"/>
    <lineage>
        <taxon>Bacteria</taxon>
        <taxon>Pseudomonadati</taxon>
        <taxon>Pseudomonadota</taxon>
        <taxon>Alphaproteobacteria</taxon>
        <taxon>Acetobacterales</taxon>
        <taxon>Acetobacteraceae</taxon>
        <taxon>Acetobacter</taxon>
    </lineage>
</organism>
<dbReference type="InterPro" id="IPR029021">
    <property type="entry name" value="Prot-tyrosine_phosphatase-like"/>
</dbReference>
<comment type="caution">
    <text evidence="2">The sequence shown here is derived from an EMBL/GenBank/DDBJ whole genome shotgun (WGS) entry which is preliminary data.</text>
</comment>
<dbReference type="Gene3D" id="3.90.190.10">
    <property type="entry name" value="Protein tyrosine phosphatase superfamily"/>
    <property type="match status" value="1"/>
</dbReference>
<sequence length="163" mass="18419">MLEVHPNLFVGNEIDEQCLQGDPNWFFIHACKEPYHRQALGYTGRAASKGHPEYLIARRNHRLILNLVDVADVNYVSSDIIDAALKAIHANIGNIKVLLHCNQGQSRSPSIALLYLARYTDLFVGLDVDKGVAEFRKIYPSYAPARGMADYIRLNWAQYQFSG</sequence>
<accession>A0A149U664</accession>
<dbReference type="RefSeq" id="WP_061487266.1">
    <property type="nucleotide sequence ID" value="NZ_LHZT01000082.1"/>
</dbReference>
<dbReference type="Proteomes" id="UP000075411">
    <property type="component" value="Unassembled WGS sequence"/>
</dbReference>
<name>A0A149U664_9PROT</name>
<dbReference type="EMBL" id="LHZT01000082">
    <property type="protein sequence ID" value="KXV60816.1"/>
    <property type="molecule type" value="Genomic_DNA"/>
</dbReference>
<dbReference type="AlphaFoldDB" id="A0A149U664"/>
<dbReference type="PROSITE" id="PS50056">
    <property type="entry name" value="TYR_PHOSPHATASE_2"/>
    <property type="match status" value="1"/>
</dbReference>
<reference evidence="2 3" key="1">
    <citation type="submission" date="2015-06" db="EMBL/GenBank/DDBJ databases">
        <title>Improved classification and identification of acetic acid bacteria using matrix-assisted laser desorption/ionization time-of-flight mass spectrometry; Gluconobacter nephelii and Gluconobacter uchimurae are later heterotypic synonyms of Gluconobacter japonicus and Gluconobacter oxydans, respectively.</title>
        <authorList>
            <person name="Li L."/>
            <person name="Cleenwerck I."/>
            <person name="De Vuyst L."/>
            <person name="Vandamme P."/>
        </authorList>
    </citation>
    <scope>NUCLEOTIDE SEQUENCE [LARGE SCALE GENOMIC DNA]</scope>
    <source>
        <strain evidence="2 3">LMG 1663</strain>
    </source>
</reference>
<evidence type="ECO:0000259" key="1">
    <source>
        <dbReference type="PROSITE" id="PS50056"/>
    </source>
</evidence>
<evidence type="ECO:0000313" key="3">
    <source>
        <dbReference type="Proteomes" id="UP000075411"/>
    </source>
</evidence>
<feature type="domain" description="Tyrosine specific protein phosphatases" evidence="1">
    <location>
        <begin position="82"/>
        <end position="141"/>
    </location>
</feature>
<dbReference type="PROSITE" id="PS00383">
    <property type="entry name" value="TYR_PHOSPHATASE_1"/>
    <property type="match status" value="1"/>
</dbReference>
<evidence type="ECO:0000313" key="2">
    <source>
        <dbReference type="EMBL" id="KXV60816.1"/>
    </source>
</evidence>